<keyword evidence="1" id="KW-0472">Membrane</keyword>
<feature type="domain" description="AMP-binding enzyme C-terminal" evidence="3">
    <location>
        <begin position="482"/>
        <end position="557"/>
    </location>
</feature>
<keyword evidence="1" id="KW-1133">Transmembrane helix</keyword>
<evidence type="ECO:0000256" key="1">
    <source>
        <dbReference type="SAM" id="Phobius"/>
    </source>
</evidence>
<evidence type="ECO:0000259" key="2">
    <source>
        <dbReference type="Pfam" id="PF00501"/>
    </source>
</evidence>
<dbReference type="PANTHER" id="PTHR43767">
    <property type="entry name" value="LONG-CHAIN-FATTY-ACID--COA LIGASE"/>
    <property type="match status" value="1"/>
</dbReference>
<evidence type="ECO:0000313" key="5">
    <source>
        <dbReference type="Proteomes" id="UP001197974"/>
    </source>
</evidence>
<evidence type="ECO:0000259" key="3">
    <source>
        <dbReference type="Pfam" id="PF13193"/>
    </source>
</evidence>
<feature type="domain" description="AMP-dependent synthetase/ligase" evidence="2">
    <location>
        <begin position="41"/>
        <end position="432"/>
    </location>
</feature>
<reference evidence="4 5" key="1">
    <citation type="submission" date="2023-06" db="EMBL/GenBank/DDBJ databases">
        <title>Five Gram-positive bacteria isolated from mangrove sediments in Shenzhen, Guangdong, China.</title>
        <authorList>
            <person name="Yu S."/>
            <person name="Zheng W."/>
            <person name="Huang Y."/>
        </authorList>
    </citation>
    <scope>NUCLEOTIDE SEQUENCE [LARGE SCALE GENOMIC DNA]</scope>
    <source>
        <strain evidence="4 5">SaN35-3</strain>
    </source>
</reference>
<dbReference type="GO" id="GO:0004467">
    <property type="term" value="F:long-chain fatty acid-CoA ligase activity"/>
    <property type="evidence" value="ECO:0007669"/>
    <property type="project" value="UniProtKB-EC"/>
</dbReference>
<evidence type="ECO:0000313" key="4">
    <source>
        <dbReference type="EMBL" id="WLR44135.1"/>
    </source>
</evidence>
<dbReference type="InterPro" id="IPR025110">
    <property type="entry name" value="AMP-bd_C"/>
</dbReference>
<dbReference type="InterPro" id="IPR000873">
    <property type="entry name" value="AMP-dep_synth/lig_dom"/>
</dbReference>
<keyword evidence="1" id="KW-0812">Transmembrane</keyword>
<dbReference type="EMBL" id="CP129013">
    <property type="protein sequence ID" value="WLR44135.1"/>
    <property type="molecule type" value="Genomic_DNA"/>
</dbReference>
<dbReference type="Pfam" id="PF00501">
    <property type="entry name" value="AMP-binding"/>
    <property type="match status" value="1"/>
</dbReference>
<dbReference type="PANTHER" id="PTHR43767:SF9">
    <property type="entry name" value="LONG-CHAIN-FATTY-ACID--COA LIGASE"/>
    <property type="match status" value="1"/>
</dbReference>
<dbReference type="Proteomes" id="UP001197974">
    <property type="component" value="Chromosome"/>
</dbReference>
<keyword evidence="5" id="KW-1185">Reference proteome</keyword>
<keyword evidence="4" id="KW-0436">Ligase</keyword>
<dbReference type="SUPFAM" id="SSF56801">
    <property type="entry name" value="Acetyl-CoA synthetase-like"/>
    <property type="match status" value="1"/>
</dbReference>
<dbReference type="InterPro" id="IPR045851">
    <property type="entry name" value="AMP-bd_C_sf"/>
</dbReference>
<dbReference type="Pfam" id="PF13193">
    <property type="entry name" value="AMP-binding_C"/>
    <property type="match status" value="1"/>
</dbReference>
<dbReference type="InterPro" id="IPR050237">
    <property type="entry name" value="ATP-dep_AMP-bd_enzyme"/>
</dbReference>
<protein>
    <submittedName>
        <fullName evidence="4">Long-chain-fatty-acid--CoA ligase</fullName>
        <ecNumber evidence="4">6.2.1.3</ecNumber>
    </submittedName>
</protein>
<sequence>MNQTKGEKRLINTEKPWLKHYPSRVPQEIEWGNIPLHAYLKKAAEEHPQKTAVHFLGKKLTYDEVYESSLKLANYLQHLGLEKGDRVSIMLPNCPQAVIAYFAVLQAGGIVVQTNPLYMERELEFQLNDSDTDIIITLDLLYPKVTKVKALTKLKHIIVTRMKDYLPFPKNLVYPFMQRKEHGVVVQVEHKGDTHLLTEILKHFHPSEIKLQCNLKEDTAILQYTGGTTGFPKGVMLTHENILSNIRMCTEWFSLEKGKESMLGVVPLFHVYGMTMVMFYSVIEMYEMILLPKFDAETVLKTVHKLKPTLFPGAPTIYIALLNHPDVKKYDLSSIKGCISGSAPLPVEVQDKFEKVTGGTVIEGYGLSETSPVTHANVYGEEKGNRRKGSIGIPWPSTDAMIKPLDGREEVAKPFEKGEIWVKGPQVMKGYWKKEDETRAVIKDGWFLTGDIGYMDEDGYFYIVDRKKDMIIAGGYNIYPREIEEVLYEHEYVQEAVVVGVPDPYRGETVKAFIVLKEGKTLTEEQLDEFCRKSLAAYKVPKIYEFREELPKTAVGKILRRSLVEEEKEKLKKVE</sequence>
<feature type="transmembrane region" description="Helical" evidence="1">
    <location>
        <begin position="262"/>
        <end position="283"/>
    </location>
</feature>
<dbReference type="NCBIfam" id="NF004837">
    <property type="entry name" value="PRK06187.1"/>
    <property type="match status" value="1"/>
</dbReference>
<name>A0ABY9K2X6_9BACI</name>
<accession>A0ABY9K2X6</accession>
<dbReference type="PROSITE" id="PS00455">
    <property type="entry name" value="AMP_BINDING"/>
    <property type="match status" value="1"/>
</dbReference>
<proteinExistence type="predicted"/>
<gene>
    <name evidence="4" type="ORF">LC087_08635</name>
</gene>
<dbReference type="CDD" id="cd05936">
    <property type="entry name" value="FC-FACS_FadD_like"/>
    <property type="match status" value="1"/>
</dbReference>
<dbReference type="Gene3D" id="3.30.300.30">
    <property type="match status" value="1"/>
</dbReference>
<dbReference type="InterPro" id="IPR020845">
    <property type="entry name" value="AMP-binding_CS"/>
</dbReference>
<dbReference type="Gene3D" id="3.40.50.980">
    <property type="match status" value="2"/>
</dbReference>
<organism evidence="4 5">
    <name type="scientific">Bacillus carboniphilus</name>
    <dbReference type="NCBI Taxonomy" id="86663"/>
    <lineage>
        <taxon>Bacteria</taxon>
        <taxon>Bacillati</taxon>
        <taxon>Bacillota</taxon>
        <taxon>Bacilli</taxon>
        <taxon>Bacillales</taxon>
        <taxon>Bacillaceae</taxon>
        <taxon>Bacillus</taxon>
    </lineage>
</organism>
<dbReference type="EC" id="6.2.1.3" evidence="4"/>
<dbReference type="Gene3D" id="2.30.38.10">
    <property type="entry name" value="Luciferase, Domain 3"/>
    <property type="match status" value="1"/>
</dbReference>